<feature type="non-terminal residue" evidence="1">
    <location>
        <position position="1"/>
    </location>
</feature>
<keyword evidence="2" id="KW-1185">Reference proteome</keyword>
<dbReference type="Proteomes" id="UP000708208">
    <property type="component" value="Unassembled WGS sequence"/>
</dbReference>
<evidence type="ECO:0000313" key="1">
    <source>
        <dbReference type="EMBL" id="CAG7657998.1"/>
    </source>
</evidence>
<proteinExistence type="predicted"/>
<protein>
    <submittedName>
        <fullName evidence="1">Uncharacterized protein</fullName>
    </submittedName>
</protein>
<sequence>VMSKSKDSCNVRKNKANVIIGVATNRPQCNVSFLKDRRKKLDPLESVPHRNPDDVILWQHTDRHLTPFEFYVKQSREAPSFISCVDKFDSTMSEIQNKACLGFDLEGHMQFFFGMTVKHDGEVHHLYLPRSTRCSTWMHQETRCSTSNSFEFPPGQRSSTIYANGRVILRENAAAPVAYKIAYGCAQHTCVACNRRLSNFICNRIRLYEV</sequence>
<name>A0A8J2J5T6_9HEXA</name>
<gene>
    <name evidence="1" type="ORF">AFUS01_LOCUS1001</name>
</gene>
<accession>A0A8J2J5T6</accession>
<dbReference type="EMBL" id="CAJVCH010005480">
    <property type="protein sequence ID" value="CAG7657998.1"/>
    <property type="molecule type" value="Genomic_DNA"/>
</dbReference>
<comment type="caution">
    <text evidence="1">The sequence shown here is derived from an EMBL/GenBank/DDBJ whole genome shotgun (WGS) entry which is preliminary data.</text>
</comment>
<dbReference type="AlphaFoldDB" id="A0A8J2J5T6"/>
<evidence type="ECO:0000313" key="2">
    <source>
        <dbReference type="Proteomes" id="UP000708208"/>
    </source>
</evidence>
<organism evidence="1 2">
    <name type="scientific">Allacma fusca</name>
    <dbReference type="NCBI Taxonomy" id="39272"/>
    <lineage>
        <taxon>Eukaryota</taxon>
        <taxon>Metazoa</taxon>
        <taxon>Ecdysozoa</taxon>
        <taxon>Arthropoda</taxon>
        <taxon>Hexapoda</taxon>
        <taxon>Collembola</taxon>
        <taxon>Symphypleona</taxon>
        <taxon>Sminthuridae</taxon>
        <taxon>Allacma</taxon>
    </lineage>
</organism>
<reference evidence="1" key="1">
    <citation type="submission" date="2021-06" db="EMBL/GenBank/DDBJ databases">
        <authorList>
            <person name="Hodson N. C."/>
            <person name="Mongue J. A."/>
            <person name="Jaron S. K."/>
        </authorList>
    </citation>
    <scope>NUCLEOTIDE SEQUENCE</scope>
</reference>